<evidence type="ECO:0000259" key="7">
    <source>
        <dbReference type="PROSITE" id="PS50850"/>
    </source>
</evidence>
<dbReference type="InterPro" id="IPR011701">
    <property type="entry name" value="MFS"/>
</dbReference>
<dbReference type="PANTHER" id="PTHR42718">
    <property type="entry name" value="MAJOR FACILITATOR SUPERFAMILY MULTIDRUG TRANSPORTER MFSC"/>
    <property type="match status" value="1"/>
</dbReference>
<dbReference type="PROSITE" id="PS50850">
    <property type="entry name" value="MFS"/>
    <property type="match status" value="1"/>
</dbReference>
<dbReference type="GO" id="GO:0005886">
    <property type="term" value="C:plasma membrane"/>
    <property type="evidence" value="ECO:0007669"/>
    <property type="project" value="UniProtKB-SubCell"/>
</dbReference>
<feature type="transmembrane region" description="Helical" evidence="6">
    <location>
        <begin position="249"/>
        <end position="267"/>
    </location>
</feature>
<keyword evidence="3 6" id="KW-0812">Transmembrane</keyword>
<keyword evidence="4 6" id="KW-1133">Transmembrane helix</keyword>
<dbReference type="InterPro" id="IPR020846">
    <property type="entry name" value="MFS_dom"/>
</dbReference>
<dbReference type="AlphaFoldDB" id="A0A4P6ETD4"/>
<gene>
    <name evidence="8" type="ORF">ET495_12600</name>
</gene>
<evidence type="ECO:0000256" key="5">
    <source>
        <dbReference type="ARBA" id="ARBA00023136"/>
    </source>
</evidence>
<feature type="transmembrane region" description="Helical" evidence="6">
    <location>
        <begin position="37"/>
        <end position="59"/>
    </location>
</feature>
<feature type="domain" description="Major facilitator superfamily (MFS) profile" evidence="7">
    <location>
        <begin position="28"/>
        <end position="466"/>
    </location>
</feature>
<feature type="transmembrane region" description="Helical" evidence="6">
    <location>
        <begin position="152"/>
        <end position="177"/>
    </location>
</feature>
<keyword evidence="2" id="KW-0813">Transport</keyword>
<evidence type="ECO:0000313" key="8">
    <source>
        <dbReference type="EMBL" id="QAY64889.1"/>
    </source>
</evidence>
<comment type="subcellular location">
    <subcellularLocation>
        <location evidence="1">Cell membrane</location>
        <topology evidence="1">Multi-pass membrane protein</topology>
    </subcellularLocation>
</comment>
<feature type="transmembrane region" description="Helical" evidence="6">
    <location>
        <begin position="94"/>
        <end position="113"/>
    </location>
</feature>
<feature type="transmembrane region" description="Helical" evidence="6">
    <location>
        <begin position="288"/>
        <end position="310"/>
    </location>
</feature>
<feature type="transmembrane region" description="Helical" evidence="6">
    <location>
        <begin position="183"/>
        <end position="203"/>
    </location>
</feature>
<dbReference type="Pfam" id="PF07690">
    <property type="entry name" value="MFS_1"/>
    <property type="match status" value="1"/>
</dbReference>
<evidence type="ECO:0000256" key="1">
    <source>
        <dbReference type="ARBA" id="ARBA00004651"/>
    </source>
</evidence>
<dbReference type="SUPFAM" id="SSF103473">
    <property type="entry name" value="MFS general substrate transporter"/>
    <property type="match status" value="1"/>
</dbReference>
<dbReference type="Proteomes" id="UP000291758">
    <property type="component" value="Chromosome"/>
</dbReference>
<dbReference type="Gene3D" id="1.20.1250.20">
    <property type="entry name" value="MFS general substrate transporter like domains"/>
    <property type="match status" value="1"/>
</dbReference>
<dbReference type="InterPro" id="IPR036259">
    <property type="entry name" value="MFS_trans_sf"/>
</dbReference>
<protein>
    <submittedName>
        <fullName evidence="8">MFS transporter</fullName>
    </submittedName>
</protein>
<dbReference type="OrthoDB" id="3281800at2"/>
<feature type="transmembrane region" description="Helical" evidence="6">
    <location>
        <begin position="65"/>
        <end position="82"/>
    </location>
</feature>
<keyword evidence="5 6" id="KW-0472">Membrane</keyword>
<feature type="transmembrane region" description="Helical" evidence="6">
    <location>
        <begin position="372"/>
        <end position="391"/>
    </location>
</feature>
<dbReference type="KEGG" id="xyl:ET495_12600"/>
<sequence>MTTTQAADVTVTPPRTAPQPVEPFPRRLVVPMVLGSVLNPLNTSLLAVALIPIGVAFGAPPSDTAWLVSALYLACAVGQPVTGRLVDTYGPRRLYLVGAVLVGLGGLLGAVAPHLGVLVAARVLIGLGTCAGYPASMALIKRESARTGRSSPASLLAALSFANQVIAVVGPTLGGFLVSGAGWRAVFTVNLPFAVACLVLGLVSLPREPRPVPGTPRERRRIDLAGIGLFSAALVSLMLFLMAPATGRLWLLGATVAAGVGFTLRELRAHDPFLDVRVLGQNRPLLVTYARQLLTGVVMYSVVYGLPLWLEHGRGLTPSQTGLVLLPMFATAMVGTVVTRRQRGVLGRLLLGSALQVAACVALLAVHSGTPVVVLLVIMAAFGLPQALNGLANQNALYDQATPEQIGAASGLFRTFMYLGALTSSAATAAAFRTAADTPGLHALALFAAACAALLLATVVAEIALRPRIGRPPAPSAVPGPHAR</sequence>
<proteinExistence type="predicted"/>
<evidence type="ECO:0000256" key="2">
    <source>
        <dbReference type="ARBA" id="ARBA00022448"/>
    </source>
</evidence>
<feature type="transmembrane region" description="Helical" evidence="6">
    <location>
        <begin position="345"/>
        <end position="366"/>
    </location>
</feature>
<evidence type="ECO:0000313" key="9">
    <source>
        <dbReference type="Proteomes" id="UP000291758"/>
    </source>
</evidence>
<organism evidence="8 9">
    <name type="scientific">Xylanimonas allomyrinae</name>
    <dbReference type="NCBI Taxonomy" id="2509459"/>
    <lineage>
        <taxon>Bacteria</taxon>
        <taxon>Bacillati</taxon>
        <taxon>Actinomycetota</taxon>
        <taxon>Actinomycetes</taxon>
        <taxon>Micrococcales</taxon>
        <taxon>Promicromonosporaceae</taxon>
        <taxon>Xylanimonas</taxon>
    </lineage>
</organism>
<dbReference type="PANTHER" id="PTHR42718:SF9">
    <property type="entry name" value="MAJOR FACILITATOR SUPERFAMILY MULTIDRUG TRANSPORTER MFSC"/>
    <property type="match status" value="1"/>
</dbReference>
<feature type="transmembrane region" description="Helical" evidence="6">
    <location>
        <begin position="412"/>
        <end position="432"/>
    </location>
</feature>
<name>A0A4P6ETD4_9MICO</name>
<reference evidence="8 9" key="1">
    <citation type="submission" date="2019-01" db="EMBL/GenBank/DDBJ databases">
        <title>Genome sequencing of strain 2JSPR-7.</title>
        <authorList>
            <person name="Heo J."/>
            <person name="Kim S.-J."/>
            <person name="Kim J.-S."/>
            <person name="Hong S.-B."/>
            <person name="Kwon S.-W."/>
        </authorList>
    </citation>
    <scope>NUCLEOTIDE SEQUENCE [LARGE SCALE GENOMIC DNA]</scope>
    <source>
        <strain evidence="8 9">2JSPR-7</strain>
    </source>
</reference>
<dbReference type="EMBL" id="CP035495">
    <property type="protein sequence ID" value="QAY64889.1"/>
    <property type="molecule type" value="Genomic_DNA"/>
</dbReference>
<accession>A0A4P6ETD4</accession>
<dbReference type="GO" id="GO:0022857">
    <property type="term" value="F:transmembrane transporter activity"/>
    <property type="evidence" value="ECO:0007669"/>
    <property type="project" value="InterPro"/>
</dbReference>
<feature type="transmembrane region" description="Helical" evidence="6">
    <location>
        <begin position="119"/>
        <end position="140"/>
    </location>
</feature>
<feature type="transmembrane region" description="Helical" evidence="6">
    <location>
        <begin position="322"/>
        <end position="338"/>
    </location>
</feature>
<feature type="transmembrane region" description="Helical" evidence="6">
    <location>
        <begin position="444"/>
        <end position="465"/>
    </location>
</feature>
<evidence type="ECO:0000256" key="6">
    <source>
        <dbReference type="SAM" id="Phobius"/>
    </source>
</evidence>
<evidence type="ECO:0000256" key="3">
    <source>
        <dbReference type="ARBA" id="ARBA00022692"/>
    </source>
</evidence>
<feature type="transmembrane region" description="Helical" evidence="6">
    <location>
        <begin position="224"/>
        <end position="243"/>
    </location>
</feature>
<evidence type="ECO:0000256" key="4">
    <source>
        <dbReference type="ARBA" id="ARBA00022989"/>
    </source>
</evidence>
<keyword evidence="9" id="KW-1185">Reference proteome</keyword>